<evidence type="ECO:0000313" key="9">
    <source>
        <dbReference type="Proteomes" id="UP001251528"/>
    </source>
</evidence>
<dbReference type="GO" id="GO:0004497">
    <property type="term" value="F:monooxygenase activity"/>
    <property type="evidence" value="ECO:0007669"/>
    <property type="project" value="UniProtKB-KW"/>
</dbReference>
<evidence type="ECO:0000256" key="6">
    <source>
        <dbReference type="ARBA" id="ARBA00023033"/>
    </source>
</evidence>
<dbReference type="AlphaFoldDB" id="A0AAJ0CP19"/>
<comment type="similarity">
    <text evidence="2">Belongs to the paxM FAD-dependent monooxygenase family.</text>
</comment>
<keyword evidence="9" id="KW-1185">Reference proteome</keyword>
<gene>
    <name evidence="8" type="ORF">QQS21_005629</name>
</gene>
<dbReference type="EMBL" id="JASWJB010000096">
    <property type="protein sequence ID" value="KAK2598887.1"/>
    <property type="molecule type" value="Genomic_DNA"/>
</dbReference>
<dbReference type="PANTHER" id="PTHR47356">
    <property type="entry name" value="FAD-DEPENDENT MONOOXYGENASE ASQG-RELATED"/>
    <property type="match status" value="1"/>
</dbReference>
<dbReference type="Gene3D" id="3.50.50.60">
    <property type="entry name" value="FAD/NAD(P)-binding domain"/>
    <property type="match status" value="2"/>
</dbReference>
<sequence>MSERTIASHGYDILLLERRQFLKVLYDGLQNKSRVQLGRNIQDIVECPSHVQVIMADETVEKGDMVIGCDGVHSMVRNLLQNQANKSKPGSITATEKTSIKTSWKCLIGVAGSTPEMGDRDMTDANDLAEQVADHPLSDSMVFGELWKRRSRGALIPLEQGVLENWHHGRMVLAGDAVHKVTPNIALGGNSAMESIAVLCNHINRMVNDQSGAKPSLATLNHTISAYRDERAERMKKVMEFSNLITKIQAWDTPLYRFVAEWIMPYAPDR</sequence>
<dbReference type="Proteomes" id="UP001251528">
    <property type="component" value="Unassembled WGS sequence"/>
</dbReference>
<dbReference type="SUPFAM" id="SSF51905">
    <property type="entry name" value="FAD/NAD(P)-binding domain"/>
    <property type="match status" value="1"/>
</dbReference>
<comment type="cofactor">
    <cofactor evidence="1">
        <name>FAD</name>
        <dbReference type="ChEBI" id="CHEBI:57692"/>
    </cofactor>
</comment>
<evidence type="ECO:0000313" key="8">
    <source>
        <dbReference type="EMBL" id="KAK2598887.1"/>
    </source>
</evidence>
<reference evidence="8" key="1">
    <citation type="submission" date="2023-06" db="EMBL/GenBank/DDBJ databases">
        <title>Conoideocrella luteorostrata (Hypocreales: Clavicipitaceae), a potential biocontrol fungus for elongate hemlock scale in United States Christmas tree production areas.</title>
        <authorList>
            <person name="Barrett H."/>
            <person name="Lovett B."/>
            <person name="Macias A.M."/>
            <person name="Stajich J.E."/>
            <person name="Kasson M.T."/>
        </authorList>
    </citation>
    <scope>NUCLEOTIDE SEQUENCE</scope>
    <source>
        <strain evidence="8">ARSEF 14590</strain>
    </source>
</reference>
<evidence type="ECO:0000256" key="5">
    <source>
        <dbReference type="ARBA" id="ARBA00023002"/>
    </source>
</evidence>
<dbReference type="GO" id="GO:0071949">
    <property type="term" value="F:FAD binding"/>
    <property type="evidence" value="ECO:0007669"/>
    <property type="project" value="InterPro"/>
</dbReference>
<evidence type="ECO:0000256" key="2">
    <source>
        <dbReference type="ARBA" id="ARBA00007992"/>
    </source>
</evidence>
<evidence type="ECO:0000256" key="4">
    <source>
        <dbReference type="ARBA" id="ARBA00022827"/>
    </source>
</evidence>
<dbReference type="PANTHER" id="PTHR47356:SF2">
    <property type="entry name" value="FAD-BINDING DOMAIN-CONTAINING PROTEIN-RELATED"/>
    <property type="match status" value="1"/>
</dbReference>
<keyword evidence="6" id="KW-0503">Monooxygenase</keyword>
<evidence type="ECO:0000256" key="3">
    <source>
        <dbReference type="ARBA" id="ARBA00022630"/>
    </source>
</evidence>
<dbReference type="InterPro" id="IPR002938">
    <property type="entry name" value="FAD-bd"/>
</dbReference>
<dbReference type="InterPro" id="IPR050562">
    <property type="entry name" value="FAD_mOase_fung"/>
</dbReference>
<name>A0AAJ0CP19_9HYPO</name>
<dbReference type="InterPro" id="IPR036188">
    <property type="entry name" value="FAD/NAD-bd_sf"/>
</dbReference>
<organism evidence="8 9">
    <name type="scientific">Conoideocrella luteorostrata</name>
    <dbReference type="NCBI Taxonomy" id="1105319"/>
    <lineage>
        <taxon>Eukaryota</taxon>
        <taxon>Fungi</taxon>
        <taxon>Dikarya</taxon>
        <taxon>Ascomycota</taxon>
        <taxon>Pezizomycotina</taxon>
        <taxon>Sordariomycetes</taxon>
        <taxon>Hypocreomycetidae</taxon>
        <taxon>Hypocreales</taxon>
        <taxon>Clavicipitaceae</taxon>
        <taxon>Conoideocrella</taxon>
    </lineage>
</organism>
<feature type="domain" description="FAD-binding" evidence="7">
    <location>
        <begin position="155"/>
        <end position="242"/>
    </location>
</feature>
<evidence type="ECO:0000259" key="7">
    <source>
        <dbReference type="Pfam" id="PF01494"/>
    </source>
</evidence>
<protein>
    <recommendedName>
        <fullName evidence="7">FAD-binding domain-containing protein</fullName>
    </recommendedName>
</protein>
<keyword evidence="5" id="KW-0560">Oxidoreductase</keyword>
<comment type="caution">
    <text evidence="8">The sequence shown here is derived from an EMBL/GenBank/DDBJ whole genome shotgun (WGS) entry which is preliminary data.</text>
</comment>
<keyword evidence="3" id="KW-0285">Flavoprotein</keyword>
<keyword evidence="4" id="KW-0274">FAD</keyword>
<dbReference type="Pfam" id="PF01494">
    <property type="entry name" value="FAD_binding_3"/>
    <property type="match status" value="1"/>
</dbReference>
<evidence type="ECO:0000256" key="1">
    <source>
        <dbReference type="ARBA" id="ARBA00001974"/>
    </source>
</evidence>
<proteinExistence type="inferred from homology"/>
<accession>A0AAJ0CP19</accession>